<dbReference type="Proteomes" id="UP000537718">
    <property type="component" value="Unassembled WGS sequence"/>
</dbReference>
<gene>
    <name evidence="1" type="ORF">HDE69_004304</name>
</gene>
<organism evidence="1 2">
    <name type="scientific">Pedobacter cryoconitis</name>
    <dbReference type="NCBI Taxonomy" id="188932"/>
    <lineage>
        <taxon>Bacteria</taxon>
        <taxon>Pseudomonadati</taxon>
        <taxon>Bacteroidota</taxon>
        <taxon>Sphingobacteriia</taxon>
        <taxon>Sphingobacteriales</taxon>
        <taxon>Sphingobacteriaceae</taxon>
        <taxon>Pedobacter</taxon>
    </lineage>
</organism>
<evidence type="ECO:0000313" key="2">
    <source>
        <dbReference type="Proteomes" id="UP000537718"/>
    </source>
</evidence>
<accession>A0A7W8YWP1</accession>
<dbReference type="EMBL" id="JACHCF010000011">
    <property type="protein sequence ID" value="MBB5623221.1"/>
    <property type="molecule type" value="Genomic_DNA"/>
</dbReference>
<proteinExistence type="predicted"/>
<sequence>MIILKYIILIQLNLTPGEDLNSIGNPVKNMLYFFIAVLILQI</sequence>
<evidence type="ECO:0000313" key="1">
    <source>
        <dbReference type="EMBL" id="MBB5623221.1"/>
    </source>
</evidence>
<comment type="caution">
    <text evidence="1">The sequence shown here is derived from an EMBL/GenBank/DDBJ whole genome shotgun (WGS) entry which is preliminary data.</text>
</comment>
<dbReference type="AlphaFoldDB" id="A0A7W8YWP1"/>
<protein>
    <submittedName>
        <fullName evidence="1">Uncharacterized protein</fullName>
    </submittedName>
</protein>
<reference evidence="1 2" key="1">
    <citation type="submission" date="2020-08" db="EMBL/GenBank/DDBJ databases">
        <title>Genomic Encyclopedia of Type Strains, Phase IV (KMG-V): Genome sequencing to study the core and pangenomes of soil and plant-associated prokaryotes.</title>
        <authorList>
            <person name="Whitman W."/>
        </authorList>
    </citation>
    <scope>NUCLEOTIDE SEQUENCE [LARGE SCALE GENOMIC DNA]</scope>
    <source>
        <strain evidence="1 2">MP7CTX6</strain>
    </source>
</reference>
<name>A0A7W8YWP1_9SPHI</name>